<dbReference type="PANTHER" id="PTHR43003">
    <property type="entry name" value="DNA-3-METHYLADENINE GLYCOSYLASE"/>
    <property type="match status" value="1"/>
</dbReference>
<dbReference type="InterPro" id="IPR000035">
    <property type="entry name" value="Alkylbase_DNA_glycsylse_CS"/>
</dbReference>
<evidence type="ECO:0000256" key="1">
    <source>
        <dbReference type="ARBA" id="ARBA00010817"/>
    </source>
</evidence>
<evidence type="ECO:0000256" key="4">
    <source>
        <dbReference type="SAM" id="Phobius"/>
    </source>
</evidence>
<keyword evidence="3" id="KW-0234">DNA repair</keyword>
<evidence type="ECO:0000313" key="6">
    <source>
        <dbReference type="EMBL" id="EER34975.1"/>
    </source>
</evidence>
<dbReference type="GO" id="GO:0008725">
    <property type="term" value="F:DNA-3-methyladenine glycosylase activity"/>
    <property type="evidence" value="ECO:0007669"/>
    <property type="project" value="TreeGrafter"/>
</dbReference>
<keyword evidence="4" id="KW-0812">Transmembrane</keyword>
<dbReference type="PANTHER" id="PTHR43003:SF5">
    <property type="entry name" value="DNA-3-METHYLADENINE GLYCOSYLASE"/>
    <property type="match status" value="1"/>
</dbReference>
<keyword evidence="4" id="KW-1133">Transmembrane helix</keyword>
<gene>
    <name evidence="6" type="ORF">CTRG_01837</name>
</gene>
<accession>C5M7K5</accession>
<dbReference type="SMART" id="SM00478">
    <property type="entry name" value="ENDO3c"/>
    <property type="match status" value="1"/>
</dbReference>
<dbReference type="HOGENOM" id="CLU_000445_72_4_1"/>
<keyword evidence="2" id="KW-0227">DNA damage</keyword>
<evidence type="ECO:0000256" key="2">
    <source>
        <dbReference type="ARBA" id="ARBA00022763"/>
    </source>
</evidence>
<dbReference type="GO" id="GO:0032993">
    <property type="term" value="C:protein-DNA complex"/>
    <property type="evidence" value="ECO:0007669"/>
    <property type="project" value="TreeGrafter"/>
</dbReference>
<protein>
    <recommendedName>
        <fullName evidence="5">HhH-GPD domain-containing protein</fullName>
    </recommendedName>
</protein>
<dbReference type="SUPFAM" id="SSF48150">
    <property type="entry name" value="DNA-glycosylase"/>
    <property type="match status" value="1"/>
</dbReference>
<dbReference type="GO" id="GO:0043916">
    <property type="term" value="F:DNA-7-methylguanine glycosylase activity"/>
    <property type="evidence" value="ECO:0007669"/>
    <property type="project" value="TreeGrafter"/>
</dbReference>
<dbReference type="KEGG" id="ctp:CTRG_01837"/>
<feature type="transmembrane region" description="Helical" evidence="4">
    <location>
        <begin position="20"/>
        <end position="40"/>
    </location>
</feature>
<dbReference type="STRING" id="294747.C5M7K5"/>
<feature type="domain" description="HhH-GPD" evidence="5">
    <location>
        <begin position="186"/>
        <end position="362"/>
    </location>
</feature>
<dbReference type="InterPro" id="IPR051912">
    <property type="entry name" value="Alkylbase_DNA_Glycosylase/TA"/>
</dbReference>
<dbReference type="VEuPathDB" id="FungiDB:CTRG_01837"/>
<evidence type="ECO:0000256" key="3">
    <source>
        <dbReference type="ARBA" id="ARBA00023204"/>
    </source>
</evidence>
<dbReference type="OrthoDB" id="415889at2759"/>
<dbReference type="GeneID" id="8300100"/>
<dbReference type="Proteomes" id="UP000002037">
    <property type="component" value="Unassembled WGS sequence"/>
</dbReference>
<dbReference type="GO" id="GO:0006285">
    <property type="term" value="P:base-excision repair, AP site formation"/>
    <property type="evidence" value="ECO:0007669"/>
    <property type="project" value="UniProtKB-ARBA"/>
</dbReference>
<dbReference type="Gene3D" id="1.10.1670.40">
    <property type="match status" value="1"/>
</dbReference>
<reference evidence="6 7" key="1">
    <citation type="journal article" date="2009" name="Nature">
        <title>Evolution of pathogenicity and sexual reproduction in eight Candida genomes.</title>
        <authorList>
            <person name="Butler G."/>
            <person name="Rasmussen M.D."/>
            <person name="Lin M.F."/>
            <person name="Santos M.A."/>
            <person name="Sakthikumar S."/>
            <person name="Munro C.A."/>
            <person name="Rheinbay E."/>
            <person name="Grabherr M."/>
            <person name="Forche A."/>
            <person name="Reedy J.L."/>
            <person name="Agrafioti I."/>
            <person name="Arnaud M.B."/>
            <person name="Bates S."/>
            <person name="Brown A.J."/>
            <person name="Brunke S."/>
            <person name="Costanzo M.C."/>
            <person name="Fitzpatrick D.A."/>
            <person name="de Groot P.W."/>
            <person name="Harris D."/>
            <person name="Hoyer L.L."/>
            <person name="Hube B."/>
            <person name="Klis F.M."/>
            <person name="Kodira C."/>
            <person name="Lennard N."/>
            <person name="Logue M.E."/>
            <person name="Martin R."/>
            <person name="Neiman A.M."/>
            <person name="Nikolaou E."/>
            <person name="Quail M.A."/>
            <person name="Quinn J."/>
            <person name="Santos M.C."/>
            <person name="Schmitzberger F.F."/>
            <person name="Sherlock G."/>
            <person name="Shah P."/>
            <person name="Silverstein K.A."/>
            <person name="Skrzypek M.S."/>
            <person name="Soll D."/>
            <person name="Staggs R."/>
            <person name="Stansfield I."/>
            <person name="Stumpf M.P."/>
            <person name="Sudbery P.E."/>
            <person name="Srikantha T."/>
            <person name="Zeng Q."/>
            <person name="Berman J."/>
            <person name="Berriman M."/>
            <person name="Heitman J."/>
            <person name="Gow N.A."/>
            <person name="Lorenz M.C."/>
            <person name="Birren B.W."/>
            <person name="Kellis M."/>
            <person name="Cuomo C.A."/>
        </authorList>
    </citation>
    <scope>NUCLEOTIDE SEQUENCE [LARGE SCALE GENOMIC DNA]</scope>
    <source>
        <strain evidence="7">ATCC MYA-3404 / T1</strain>
    </source>
</reference>
<dbReference type="Pfam" id="PF00730">
    <property type="entry name" value="HhH-GPD"/>
    <property type="match status" value="1"/>
</dbReference>
<dbReference type="InterPro" id="IPR011257">
    <property type="entry name" value="DNA_glycosylase"/>
</dbReference>
<dbReference type="RefSeq" id="XP_002547530.1">
    <property type="nucleotide sequence ID" value="XM_002547484.1"/>
</dbReference>
<dbReference type="AlphaFoldDB" id="C5M7K5"/>
<keyword evidence="7" id="KW-1185">Reference proteome</keyword>
<dbReference type="eggNOG" id="KOG1918">
    <property type="taxonomic scope" value="Eukaryota"/>
</dbReference>
<dbReference type="GO" id="GO:0006307">
    <property type="term" value="P:DNA alkylation repair"/>
    <property type="evidence" value="ECO:0007669"/>
    <property type="project" value="TreeGrafter"/>
</dbReference>
<proteinExistence type="inferred from homology"/>
<evidence type="ECO:0000313" key="7">
    <source>
        <dbReference type="Proteomes" id="UP000002037"/>
    </source>
</evidence>
<comment type="similarity">
    <text evidence="1">Belongs to the alkylbase DNA glycosidase AlkA family.</text>
</comment>
<evidence type="ECO:0000259" key="5">
    <source>
        <dbReference type="SMART" id="SM00478"/>
    </source>
</evidence>
<organism evidence="6 7">
    <name type="scientific">Candida tropicalis (strain ATCC MYA-3404 / T1)</name>
    <name type="common">Yeast</name>
    <dbReference type="NCBI Taxonomy" id="294747"/>
    <lineage>
        <taxon>Eukaryota</taxon>
        <taxon>Fungi</taxon>
        <taxon>Dikarya</taxon>
        <taxon>Ascomycota</taxon>
        <taxon>Saccharomycotina</taxon>
        <taxon>Pichiomycetes</taxon>
        <taxon>Debaryomycetaceae</taxon>
        <taxon>Candida/Lodderomyces clade</taxon>
        <taxon>Candida</taxon>
    </lineage>
</organism>
<keyword evidence="4" id="KW-0472">Membrane</keyword>
<dbReference type="Gene3D" id="1.10.340.30">
    <property type="entry name" value="Hypothetical protein, domain 2"/>
    <property type="match status" value="1"/>
</dbReference>
<dbReference type="GO" id="GO:0032131">
    <property type="term" value="F:alkylated DNA binding"/>
    <property type="evidence" value="ECO:0007669"/>
    <property type="project" value="TreeGrafter"/>
</dbReference>
<name>C5M7K5_CANTT</name>
<dbReference type="EMBL" id="GG692396">
    <property type="protein sequence ID" value="EER34975.1"/>
    <property type="molecule type" value="Genomic_DNA"/>
</dbReference>
<sequence length="391" mass="44935">MVTKLRNQKKNWGGRKRKIIYKQFHISMILLHTINSFNIFNKLLSFSSRVLLTRMAPVTRSRSTKVVVKTSSVETVIDKPSVAKPKITKPKLTKSKPKLTKSTSDLESLLTHIKIPDDLKLPQKYIDNHSEEFIKGIEHVLKIDPSLYPVVVHQDFTRFGSAITEKKHNEENKIHTYWYSLIRSVIGQQVSGAAAKSIQTRFEGLFNGDVPTPGKTLEFSAEDLRAVGLSNMKVKYVQSISEAFNDPNNHLTHLEFYEKSPLNEILVELCKLKGIGMWSAKMFAIFTLEEMDVFAEDDLGIARGMARYLNKRPDLLKKIKLDSANDDETQLLLKKKSKFFNKSDSKRTWTPIHDGYVKYAARPFEPYRTVLMMILWRLSSTNIEVLEKLDE</sequence>
<dbReference type="InterPro" id="IPR003265">
    <property type="entry name" value="HhH-GPD_domain"/>
</dbReference>
<dbReference type="PROSITE" id="PS00516">
    <property type="entry name" value="ALKYLBASE_DNA_GLYCOS"/>
    <property type="match status" value="1"/>
</dbReference>
<dbReference type="GO" id="GO:0005634">
    <property type="term" value="C:nucleus"/>
    <property type="evidence" value="ECO:0007669"/>
    <property type="project" value="TreeGrafter"/>
</dbReference>
<dbReference type="CDD" id="cd00056">
    <property type="entry name" value="ENDO3c"/>
    <property type="match status" value="1"/>
</dbReference>